<name>A0A9Q0XDN9_9SAUR</name>
<dbReference type="Pfam" id="PF11712">
    <property type="entry name" value="Vma12"/>
    <property type="match status" value="1"/>
</dbReference>
<dbReference type="PANTHER" id="PTHR31394">
    <property type="entry name" value="TRANSMEMBRANE PROTEIN 199"/>
    <property type="match status" value="1"/>
</dbReference>
<comment type="subcellular location">
    <subcellularLocation>
        <location evidence="1">Endoplasmic reticulum membrane</location>
        <topology evidence="1">Multi-pass membrane protein</topology>
    </subcellularLocation>
</comment>
<keyword evidence="3" id="KW-0256">Endoplasmic reticulum</keyword>
<dbReference type="OrthoDB" id="19981at2759"/>
<sequence>MTLAPSKMASSLLPGEPLRRRLRLLFLSGSAELPEELRGELAAAAAALSESEPRLPFALIRRLHRALREAGSEVYLHELLEGSEIFLPEVKKPPKNPELAARLEKIKARLANEEYKQMTRNVTCQELNRYGTLADFGRQVRSTKALMVNIFNFIITVGATFLCTYLGSQYVFTEMAAVSGLCAGGKGRNLVTPGLALTYLPFQSWPVLSACNVCSLHLCKFPHRDHSQA</sequence>
<keyword evidence="8" id="KW-1185">Reference proteome</keyword>
<evidence type="ECO:0000313" key="8">
    <source>
        <dbReference type="Proteomes" id="UP001142489"/>
    </source>
</evidence>
<dbReference type="GO" id="GO:0070072">
    <property type="term" value="P:vacuolar proton-transporting V-type ATPase complex assembly"/>
    <property type="evidence" value="ECO:0007669"/>
    <property type="project" value="InterPro"/>
</dbReference>
<protein>
    <recommendedName>
        <fullName evidence="9">Transmembrane protein 199</fullName>
    </recommendedName>
</protein>
<comment type="caution">
    <text evidence="7">The sequence shown here is derived from an EMBL/GenBank/DDBJ whole genome shotgun (WGS) entry which is preliminary data.</text>
</comment>
<dbReference type="InterPro" id="IPR021013">
    <property type="entry name" value="ATPase_Vma12"/>
</dbReference>
<evidence type="ECO:0000313" key="7">
    <source>
        <dbReference type="EMBL" id="KAJ7309019.1"/>
    </source>
</evidence>
<proteinExistence type="predicted"/>
<evidence type="ECO:0000256" key="5">
    <source>
        <dbReference type="ARBA" id="ARBA00023136"/>
    </source>
</evidence>
<evidence type="ECO:0000256" key="6">
    <source>
        <dbReference type="SAM" id="Phobius"/>
    </source>
</evidence>
<feature type="transmembrane region" description="Helical" evidence="6">
    <location>
        <begin position="146"/>
        <end position="167"/>
    </location>
</feature>
<dbReference type="EMBL" id="JAPFRF010000017">
    <property type="protein sequence ID" value="KAJ7309019.1"/>
    <property type="molecule type" value="Genomic_DNA"/>
</dbReference>
<reference evidence="7" key="1">
    <citation type="journal article" date="2023" name="DNA Res.">
        <title>Chromosome-level genome assembly of Phrynocephalus forsythii using third-generation DNA sequencing and Hi-C analysis.</title>
        <authorList>
            <person name="Qi Y."/>
            <person name="Zhao W."/>
            <person name="Zhao Y."/>
            <person name="Niu C."/>
            <person name="Cao S."/>
            <person name="Zhang Y."/>
        </authorList>
    </citation>
    <scope>NUCLEOTIDE SEQUENCE</scope>
    <source>
        <tissue evidence="7">Muscle</tissue>
    </source>
</reference>
<evidence type="ECO:0000256" key="3">
    <source>
        <dbReference type="ARBA" id="ARBA00022824"/>
    </source>
</evidence>
<organism evidence="7 8">
    <name type="scientific">Phrynocephalus forsythii</name>
    <dbReference type="NCBI Taxonomy" id="171643"/>
    <lineage>
        <taxon>Eukaryota</taxon>
        <taxon>Metazoa</taxon>
        <taxon>Chordata</taxon>
        <taxon>Craniata</taxon>
        <taxon>Vertebrata</taxon>
        <taxon>Euteleostomi</taxon>
        <taxon>Lepidosauria</taxon>
        <taxon>Squamata</taxon>
        <taxon>Bifurcata</taxon>
        <taxon>Unidentata</taxon>
        <taxon>Episquamata</taxon>
        <taxon>Toxicofera</taxon>
        <taxon>Iguania</taxon>
        <taxon>Acrodonta</taxon>
        <taxon>Agamidae</taxon>
        <taxon>Agaminae</taxon>
        <taxon>Phrynocephalus</taxon>
    </lineage>
</organism>
<evidence type="ECO:0000256" key="4">
    <source>
        <dbReference type="ARBA" id="ARBA00022989"/>
    </source>
</evidence>
<dbReference type="AlphaFoldDB" id="A0A9Q0XDN9"/>
<evidence type="ECO:0000256" key="1">
    <source>
        <dbReference type="ARBA" id="ARBA00004477"/>
    </source>
</evidence>
<keyword evidence="2 6" id="KW-0812">Transmembrane</keyword>
<dbReference type="GO" id="GO:0005789">
    <property type="term" value="C:endoplasmic reticulum membrane"/>
    <property type="evidence" value="ECO:0007669"/>
    <property type="project" value="UniProtKB-SubCell"/>
</dbReference>
<gene>
    <name evidence="7" type="ORF">JRQ81_008305</name>
</gene>
<dbReference type="Proteomes" id="UP001142489">
    <property type="component" value="Unassembled WGS sequence"/>
</dbReference>
<evidence type="ECO:0008006" key="9">
    <source>
        <dbReference type="Google" id="ProtNLM"/>
    </source>
</evidence>
<accession>A0A9Q0XDN9</accession>
<dbReference type="PANTHER" id="PTHR31394:SF1">
    <property type="entry name" value="TRANSMEMBRANE PROTEIN 199"/>
    <property type="match status" value="1"/>
</dbReference>
<keyword evidence="4 6" id="KW-1133">Transmembrane helix</keyword>
<keyword evidence="5 6" id="KW-0472">Membrane</keyword>
<evidence type="ECO:0000256" key="2">
    <source>
        <dbReference type="ARBA" id="ARBA00022692"/>
    </source>
</evidence>